<reference evidence="2" key="1">
    <citation type="submission" date="2008-01" db="EMBL/GenBank/DDBJ databases">
        <title>Complete sequence of chromosome of Caulobacter sp. K31.</title>
        <authorList>
            <consortium name="US DOE Joint Genome Institute"/>
            <person name="Copeland A."/>
            <person name="Lucas S."/>
            <person name="Lapidus A."/>
            <person name="Barry K."/>
            <person name="Glavina del Rio T."/>
            <person name="Dalin E."/>
            <person name="Tice H."/>
            <person name="Pitluck S."/>
            <person name="Bruce D."/>
            <person name="Goodwin L."/>
            <person name="Thompson L.S."/>
            <person name="Brettin T."/>
            <person name="Detter J.C."/>
            <person name="Han C."/>
            <person name="Schmutz J."/>
            <person name="Larimer F."/>
            <person name="Land M."/>
            <person name="Hauser L."/>
            <person name="Kyrpides N."/>
            <person name="Kim E."/>
            <person name="Stephens C."/>
            <person name="Richardson P."/>
        </authorList>
    </citation>
    <scope>NUCLEOTIDE SEQUENCE [LARGE SCALE GENOMIC DNA]</scope>
    <source>
        <strain evidence="2">K31</strain>
    </source>
</reference>
<organism evidence="2">
    <name type="scientific">Caulobacter sp. (strain K31)</name>
    <dbReference type="NCBI Taxonomy" id="366602"/>
    <lineage>
        <taxon>Bacteria</taxon>
        <taxon>Pseudomonadati</taxon>
        <taxon>Pseudomonadota</taxon>
        <taxon>Alphaproteobacteria</taxon>
        <taxon>Caulobacterales</taxon>
        <taxon>Caulobacteraceae</taxon>
        <taxon>Caulobacter</taxon>
    </lineage>
</organism>
<dbReference type="AlphaFoldDB" id="B0SZ68"/>
<dbReference type="Pfam" id="PF05016">
    <property type="entry name" value="ParE_toxin"/>
    <property type="match status" value="1"/>
</dbReference>
<protein>
    <submittedName>
        <fullName evidence="2">Plasmid stabilization system</fullName>
    </submittedName>
</protein>
<proteinExistence type="predicted"/>
<dbReference type="KEGG" id="cak:Caul_4276"/>
<dbReference type="InterPro" id="IPR007712">
    <property type="entry name" value="RelE/ParE_toxin"/>
</dbReference>
<gene>
    <name evidence="2" type="ordered locus">Caul_4276</name>
</gene>
<dbReference type="eggNOG" id="COG3668">
    <property type="taxonomic scope" value="Bacteria"/>
</dbReference>
<sequence>MRSVEFSLMARRDLLRLSQWLEERAPNLTENVVDILTIAAKSLSEFPERGHLIRAGVREIIVPFGSAGYVIQYGVRPRRVIIARIFHSLEDR</sequence>
<name>B0SZ68_CAUSK</name>
<evidence type="ECO:0000313" key="2">
    <source>
        <dbReference type="EMBL" id="ABZ73397.1"/>
    </source>
</evidence>
<dbReference type="Gene3D" id="3.30.2310.20">
    <property type="entry name" value="RelE-like"/>
    <property type="match status" value="1"/>
</dbReference>
<dbReference type="EMBL" id="CP000927">
    <property type="protein sequence ID" value="ABZ73397.1"/>
    <property type="molecule type" value="Genomic_DNA"/>
</dbReference>
<dbReference type="STRING" id="366602.Caul_4276"/>
<accession>B0SZ68</accession>
<dbReference type="HOGENOM" id="CLU_147162_13_0_5"/>
<dbReference type="InterPro" id="IPR035093">
    <property type="entry name" value="RelE/ParE_toxin_dom_sf"/>
</dbReference>
<keyword evidence="1" id="KW-1277">Toxin-antitoxin system</keyword>
<evidence type="ECO:0000256" key="1">
    <source>
        <dbReference type="ARBA" id="ARBA00022649"/>
    </source>
</evidence>